<evidence type="ECO:0000313" key="1">
    <source>
        <dbReference type="EMBL" id="CUX55309.1"/>
    </source>
</evidence>
<evidence type="ECO:0000313" key="2">
    <source>
        <dbReference type="Proteomes" id="UP000191988"/>
    </source>
</evidence>
<dbReference type="Proteomes" id="UP000191988">
    <property type="component" value="Unassembled WGS sequence"/>
</dbReference>
<keyword evidence="2" id="KW-1185">Reference proteome</keyword>
<accession>A0A1S7RP24</accession>
<reference evidence="2" key="1">
    <citation type="submission" date="2016-01" db="EMBL/GenBank/DDBJ databases">
        <authorList>
            <person name="Regsiter A."/>
            <person name="william w."/>
        </authorList>
    </citation>
    <scope>NUCLEOTIDE SEQUENCE [LARGE SCALE GENOMIC DNA]</scope>
    <source>
        <strain evidence="2">CFBP 6623</strain>
    </source>
</reference>
<dbReference type="EMBL" id="FBWK01000050">
    <property type="protein sequence ID" value="CUX55309.1"/>
    <property type="molecule type" value="Genomic_DNA"/>
</dbReference>
<dbReference type="AlphaFoldDB" id="A0A1S7RP24"/>
<name>A0A1S7RP24_9HYPH</name>
<gene>
    <name evidence="1" type="ORF">AGR3A_Lc140164</name>
</gene>
<sequence>MWKRPLATQNGYAFITAASVRIFDRCVPVATTARASLIRSSSIAIEDRRKLVLVANAKDNKRGQLLRIRSHTTGINLFTDQLLTNETAHVFVTDACDDCTFIPRRAAPHAMFVGLPPMYLWKVPMSSRRPPTCAP</sequence>
<proteinExistence type="predicted"/>
<organism evidence="1 2">
    <name type="scientific">Agrobacterium tomkonis CFBP 6623</name>
    <dbReference type="NCBI Taxonomy" id="1183432"/>
    <lineage>
        <taxon>Bacteria</taxon>
        <taxon>Pseudomonadati</taxon>
        <taxon>Pseudomonadota</taxon>
        <taxon>Alphaproteobacteria</taxon>
        <taxon>Hyphomicrobiales</taxon>
        <taxon>Rhizobiaceae</taxon>
        <taxon>Rhizobium/Agrobacterium group</taxon>
        <taxon>Agrobacterium</taxon>
        <taxon>Agrobacterium tumefaciens complex</taxon>
    </lineage>
</organism>
<protein>
    <submittedName>
        <fullName evidence="1">Uncharacterized protein</fullName>
    </submittedName>
</protein>